<proteinExistence type="predicted"/>
<gene>
    <name evidence="1" type="ORF">T4D_6866</name>
</gene>
<name>A0A0V1DL77_TRIPS</name>
<sequence length="47" mass="5115">MGSPIEELEEGLKELKGVHIEAPMAPAAYVAKDSLVSHQCEKRPLVL</sequence>
<dbReference type="AlphaFoldDB" id="A0A0V1DL77"/>
<reference evidence="1 2" key="1">
    <citation type="submission" date="2015-01" db="EMBL/GenBank/DDBJ databases">
        <title>Evolution of Trichinella species and genotypes.</title>
        <authorList>
            <person name="Korhonen P.K."/>
            <person name="Edoardo P."/>
            <person name="Giuseppe L.R."/>
            <person name="Gasser R.B."/>
        </authorList>
    </citation>
    <scope>NUCLEOTIDE SEQUENCE [LARGE SCALE GENOMIC DNA]</scope>
    <source>
        <strain evidence="1">ISS470</strain>
    </source>
</reference>
<evidence type="ECO:0000313" key="1">
    <source>
        <dbReference type="EMBL" id="KRY62197.1"/>
    </source>
</evidence>
<dbReference type="EMBL" id="JYDT01003674">
    <property type="protein sequence ID" value="KRY62197.1"/>
    <property type="molecule type" value="Genomic_DNA"/>
</dbReference>
<organism evidence="1 2">
    <name type="scientific">Trichinella pseudospiralis</name>
    <name type="common">Parasitic roundworm</name>
    <dbReference type="NCBI Taxonomy" id="6337"/>
    <lineage>
        <taxon>Eukaryota</taxon>
        <taxon>Metazoa</taxon>
        <taxon>Ecdysozoa</taxon>
        <taxon>Nematoda</taxon>
        <taxon>Enoplea</taxon>
        <taxon>Dorylaimia</taxon>
        <taxon>Trichinellida</taxon>
        <taxon>Trichinellidae</taxon>
        <taxon>Trichinella</taxon>
    </lineage>
</organism>
<protein>
    <submittedName>
        <fullName evidence="1">Uncharacterized protein</fullName>
    </submittedName>
</protein>
<evidence type="ECO:0000313" key="2">
    <source>
        <dbReference type="Proteomes" id="UP000054995"/>
    </source>
</evidence>
<keyword evidence="2" id="KW-1185">Reference proteome</keyword>
<accession>A0A0V1DL77</accession>
<dbReference type="Proteomes" id="UP000054995">
    <property type="component" value="Unassembled WGS sequence"/>
</dbReference>
<comment type="caution">
    <text evidence="1">The sequence shown here is derived from an EMBL/GenBank/DDBJ whole genome shotgun (WGS) entry which is preliminary data.</text>
</comment>